<dbReference type="VEuPathDB" id="AmoebaDB:NfTy_034930"/>
<feature type="region of interest" description="Disordered" evidence="1">
    <location>
        <begin position="1"/>
        <end position="53"/>
    </location>
</feature>
<accession>A0A6A5BXR9</accession>
<feature type="compositionally biased region" description="Low complexity" evidence="1">
    <location>
        <begin position="134"/>
        <end position="150"/>
    </location>
</feature>
<name>A0A6A5BXR9_NAEFO</name>
<evidence type="ECO:0000313" key="2">
    <source>
        <dbReference type="EMBL" id="KAF0979124.1"/>
    </source>
</evidence>
<dbReference type="EMBL" id="VFQX01000028">
    <property type="protein sequence ID" value="KAF0979124.1"/>
    <property type="molecule type" value="Genomic_DNA"/>
</dbReference>
<feature type="compositionally biased region" description="Polar residues" evidence="1">
    <location>
        <begin position="335"/>
        <end position="346"/>
    </location>
</feature>
<feature type="compositionally biased region" description="Polar residues" evidence="1">
    <location>
        <begin position="1"/>
        <end position="29"/>
    </location>
</feature>
<gene>
    <name evidence="2" type="ORF">FDP41_002194</name>
</gene>
<dbReference type="OMA" id="FIHNDEF"/>
<proteinExistence type="predicted"/>
<evidence type="ECO:0000313" key="3">
    <source>
        <dbReference type="Proteomes" id="UP000444721"/>
    </source>
</evidence>
<evidence type="ECO:0000256" key="1">
    <source>
        <dbReference type="SAM" id="MobiDB-lite"/>
    </source>
</evidence>
<organism evidence="2 3">
    <name type="scientific">Naegleria fowleri</name>
    <name type="common">Brain eating amoeba</name>
    <dbReference type="NCBI Taxonomy" id="5763"/>
    <lineage>
        <taxon>Eukaryota</taxon>
        <taxon>Discoba</taxon>
        <taxon>Heterolobosea</taxon>
        <taxon>Tetramitia</taxon>
        <taxon>Eutetramitia</taxon>
        <taxon>Vahlkampfiidae</taxon>
        <taxon>Naegleria</taxon>
    </lineage>
</organism>
<dbReference type="OrthoDB" id="10373169at2759"/>
<sequence length="670" mass="74655">MGNQLAHRFSSSRNESGAVDGNTTTTGSHQQQQQQRVDAAIYSSSSSSPSSHHLFGMRIISESNHTQENAADFLKLRKRSNSTNSNSYRKNTSNNKPSTTTTPSTPSSRNNAGNQENGLLLNNNNPKVIVEEPSGNTQSSTSVASSQSVGILPPYRGHHRKTSSQPPPLSLLLSTTNTSSPQNHNYLLYNYTLASSAPASPILNNYSLSPISNNGGAMSTTSSPSSRDSNFVSSSAFSNAGYDSHSAGDNNGFTPQQRVVHEKLRQIFPSMKNVPDYFLSYFSIVLSDEVALRDTIFSSGNDISFYLEMQSKIEDLFLNEEEEKNYGKSPVGAQNLVSTPSSSYTKSPIMHNSHHQQSSMDSNSWGMQTTEDGDVSYSNNYSMGYLTNSEDFNENITAVGDIAHLGNSEVSSSIINYQRDFLNPFHIMDRTELPIRFLILPRILKNAFYAKHEVAQMVSPIFSNRNSLHFRDAFIQSNEFVIFAVVGFWVLEFLPSSSIIVPKLIYASSELFSNIQSIPVVATINNSDGSAMNVVANTIIRWNTGKKNPDLSYMNFVDDLLESLSVNFKWKNNPTLMNFRNQIYNLEWQIPSHYNLLKIPTFTNSSVVRMKNLEDFEMVIPKLMLTMSNEMIISKGTCDYLSCIQKSFSEDYFILSTIRSALVLKEFVIQ</sequence>
<comment type="caution">
    <text evidence="2">The sequence shown here is derived from an EMBL/GenBank/DDBJ whole genome shotgun (WGS) entry which is preliminary data.</text>
</comment>
<feature type="compositionally biased region" description="Polar residues" evidence="1">
    <location>
        <begin position="355"/>
        <end position="369"/>
    </location>
</feature>
<feature type="compositionally biased region" description="Low complexity" evidence="1">
    <location>
        <begin position="89"/>
        <end position="125"/>
    </location>
</feature>
<feature type="region of interest" description="Disordered" evidence="1">
    <location>
        <begin position="327"/>
        <end position="369"/>
    </location>
</feature>
<dbReference type="VEuPathDB" id="AmoebaDB:FDP41_002194"/>
<keyword evidence="3" id="KW-1185">Reference proteome</keyword>
<dbReference type="AlphaFoldDB" id="A0A6A5BXR9"/>
<reference evidence="2 3" key="1">
    <citation type="journal article" date="2019" name="Sci. Rep.">
        <title>Nanopore sequencing improves the draft genome of the human pathogenic amoeba Naegleria fowleri.</title>
        <authorList>
            <person name="Liechti N."/>
            <person name="Schurch N."/>
            <person name="Bruggmann R."/>
            <person name="Wittwer M."/>
        </authorList>
    </citation>
    <scope>NUCLEOTIDE SEQUENCE [LARGE SCALE GENOMIC DNA]</scope>
    <source>
        <strain evidence="2 3">ATCC 30894</strain>
    </source>
</reference>
<dbReference type="GeneID" id="68109412"/>
<dbReference type="VEuPathDB" id="AmoebaDB:NF0093680"/>
<dbReference type="Proteomes" id="UP000444721">
    <property type="component" value="Unassembled WGS sequence"/>
</dbReference>
<protein>
    <submittedName>
        <fullName evidence="2">Uncharacterized protein</fullName>
    </submittedName>
</protein>
<feature type="region of interest" description="Disordered" evidence="1">
    <location>
        <begin position="78"/>
        <end position="171"/>
    </location>
</feature>
<dbReference type="RefSeq" id="XP_044563837.1">
    <property type="nucleotide sequence ID" value="XM_044705362.1"/>
</dbReference>